<reference evidence="5 6" key="1">
    <citation type="submission" date="2011-11" db="EMBL/GenBank/DDBJ databases">
        <authorList>
            <person name="Hannick L."/>
            <person name="Karamycheva S."/>
            <person name="Lorenzi H."/>
            <person name="Caler E."/>
        </authorList>
    </citation>
    <scope>NUCLEOTIDE SEQUENCE [LARGE SCALE GENOMIC DNA]</scope>
    <source>
        <strain evidence="5 6">P19</strain>
    </source>
</reference>
<comment type="similarity">
    <text evidence="2">Belongs to the eukaryotic/archaeal RNase P protein component 3 family.</text>
</comment>
<dbReference type="RefSeq" id="XP_008858833.1">
    <property type="nucleotide sequence ID" value="XM_008860611.1"/>
</dbReference>
<dbReference type="Pfam" id="PF01876">
    <property type="entry name" value="RNase_P_p30"/>
    <property type="match status" value="1"/>
</dbReference>
<dbReference type="PANTHER" id="PTHR13031:SF0">
    <property type="entry name" value="RIBONUCLEASE P PROTEIN SUBUNIT P30"/>
    <property type="match status" value="1"/>
</dbReference>
<dbReference type="InterPro" id="IPR016195">
    <property type="entry name" value="Pol/histidinol_Pase-like"/>
</dbReference>
<proteinExistence type="inferred from homology"/>
<sequence length="508" mass="58218">MEYYAIVNLCDAILSRRESKLSGFCFKIEATNKTMCYKYGLCGEKLSRYHDNILVFRDENISRGKEWYSQFENAFALAYTKYNNPSAHIENKTPIQSPKIVAEPNVNPNSSEPVTIKEASSSSDIEDIADVDSLLDKKSTSHYVLAQNTLKEFFDATEEGKSIIWDLLKQLRPGMDLVDAKITKNGEEVYKIWGNYYKELFYCGKDKVKKSLLKIDDIKGKSVPRYTIDMNQQGEWESDKLWKKVTDAIYKGDQITATEEKCKNEEKQRNMESEYLSTGTVHIPKYFVRDSFLGWNPIITNKESNQLIELKNELETLRNQLQYSIDSIQSSTSQYIHKQIEPLQRRLLIVILMNNSIGSSFELVAIKPMSDKVFVDACTSFQIDLITFNYPEQLPFRFHVPTLRTAMNRGLFFEINLSPLLEESDQKQKQFCILNATDLITSTKGKNIILSSGATTNNGFKGTKDLIAMGIMLGLTTSQAYDAVYVNPMKCITRSRRRFPINSMISIE</sequence>
<dbReference type="AlphaFoldDB" id="K2GYB8"/>
<dbReference type="OrthoDB" id="14833at2759"/>
<name>K2GYB8_ENTNP</name>
<comment type="subcellular location">
    <subcellularLocation>
        <location evidence="1">Nucleus</location>
    </subcellularLocation>
</comment>
<dbReference type="EMBL" id="JH928182">
    <property type="protein sequence ID" value="EKE38822.1"/>
    <property type="molecule type" value="Genomic_DNA"/>
</dbReference>
<evidence type="ECO:0000313" key="6">
    <source>
        <dbReference type="Proteomes" id="UP000006769"/>
    </source>
</evidence>
<feature type="coiled-coil region" evidence="4">
    <location>
        <begin position="300"/>
        <end position="327"/>
    </location>
</feature>
<dbReference type="SUPFAM" id="SSF144000">
    <property type="entry name" value="Oxysterol-binding protein-like"/>
    <property type="match status" value="1"/>
</dbReference>
<dbReference type="GeneID" id="20075011"/>
<dbReference type="Gene3D" id="3.20.20.140">
    <property type="entry name" value="Metal-dependent hydrolases"/>
    <property type="match status" value="1"/>
</dbReference>
<keyword evidence="3" id="KW-0819">tRNA processing</keyword>
<dbReference type="VEuPathDB" id="AmoebaDB:ENU1_151500"/>
<dbReference type="SUPFAM" id="SSF89550">
    <property type="entry name" value="PHP domain-like"/>
    <property type="match status" value="1"/>
</dbReference>
<evidence type="ECO:0000313" key="5">
    <source>
        <dbReference type="EMBL" id="EKE38822.1"/>
    </source>
</evidence>
<dbReference type="GO" id="GO:0005655">
    <property type="term" value="C:nucleolar ribonuclease P complex"/>
    <property type="evidence" value="ECO:0007669"/>
    <property type="project" value="TreeGrafter"/>
</dbReference>
<evidence type="ECO:0000256" key="2">
    <source>
        <dbReference type="ARBA" id="ARBA00007331"/>
    </source>
</evidence>
<protein>
    <submittedName>
        <fullName evidence="5">RNase P subunit p30 protein</fullName>
    </submittedName>
</protein>
<dbReference type="PANTHER" id="PTHR13031">
    <property type="entry name" value="RIBONUCLEASE P SUBUNIT P30"/>
    <property type="match status" value="1"/>
</dbReference>
<keyword evidence="4" id="KW-0175">Coiled coil</keyword>
<dbReference type="InterPro" id="IPR002738">
    <property type="entry name" value="RNase_P_p30"/>
</dbReference>
<dbReference type="Proteomes" id="UP000006769">
    <property type="component" value="Unassembled WGS sequence"/>
</dbReference>
<evidence type="ECO:0000256" key="3">
    <source>
        <dbReference type="ARBA" id="ARBA00022694"/>
    </source>
</evidence>
<dbReference type="GO" id="GO:0003723">
    <property type="term" value="F:RNA binding"/>
    <property type="evidence" value="ECO:0007669"/>
    <property type="project" value="TreeGrafter"/>
</dbReference>
<gene>
    <name evidence="5" type="ORF">ENU1_151500</name>
</gene>
<evidence type="ECO:0000256" key="4">
    <source>
        <dbReference type="SAM" id="Coils"/>
    </source>
</evidence>
<dbReference type="Gene3D" id="6.10.140.1150">
    <property type="match status" value="1"/>
</dbReference>
<dbReference type="InterPro" id="IPR037239">
    <property type="entry name" value="OSBP_sf"/>
</dbReference>
<accession>K2GYB8</accession>
<dbReference type="GO" id="GO:0008033">
    <property type="term" value="P:tRNA processing"/>
    <property type="evidence" value="ECO:0007669"/>
    <property type="project" value="UniProtKB-KW"/>
</dbReference>
<evidence type="ECO:0000256" key="1">
    <source>
        <dbReference type="ARBA" id="ARBA00004123"/>
    </source>
</evidence>
<organism evidence="5 6">
    <name type="scientific">Entamoeba nuttalli (strain P19)</name>
    <name type="common">Amoeba</name>
    <dbReference type="NCBI Taxonomy" id="1076696"/>
    <lineage>
        <taxon>Eukaryota</taxon>
        <taxon>Amoebozoa</taxon>
        <taxon>Evosea</taxon>
        <taxon>Archamoebae</taxon>
        <taxon>Mastigamoebida</taxon>
        <taxon>Entamoebidae</taxon>
        <taxon>Entamoeba</taxon>
    </lineage>
</organism>